<evidence type="ECO:0000256" key="7">
    <source>
        <dbReference type="ARBA" id="ARBA00023128"/>
    </source>
</evidence>
<gene>
    <name evidence="10" type="ORF">GGI25_006010</name>
</gene>
<dbReference type="EMBL" id="JANBTW010000138">
    <property type="protein sequence ID" value="KAJ2669914.1"/>
    <property type="molecule type" value="Genomic_DNA"/>
</dbReference>
<keyword evidence="5" id="KW-0653">Protein transport</keyword>
<evidence type="ECO:0000313" key="11">
    <source>
        <dbReference type="Proteomes" id="UP001151518"/>
    </source>
</evidence>
<comment type="caution">
    <text evidence="10">The sequence shown here is derived from an EMBL/GenBank/DDBJ whole genome shotgun (WGS) entry which is preliminary data.</text>
</comment>
<evidence type="ECO:0000256" key="4">
    <source>
        <dbReference type="ARBA" id="ARBA00022787"/>
    </source>
</evidence>
<comment type="similarity">
    <text evidence="9">Belongs to the Tom5 family.</text>
</comment>
<comment type="subcellular location">
    <subcellularLocation>
        <location evidence="1">Mitochondrion outer membrane</location>
        <topology evidence="1">Single-pass membrane protein</topology>
    </subcellularLocation>
</comment>
<keyword evidence="3" id="KW-0812">Transmembrane</keyword>
<evidence type="ECO:0000256" key="5">
    <source>
        <dbReference type="ARBA" id="ARBA00022927"/>
    </source>
</evidence>
<keyword evidence="4" id="KW-1000">Mitochondrion outer membrane</keyword>
<reference evidence="10" key="1">
    <citation type="submission" date="2022-07" db="EMBL/GenBank/DDBJ databases">
        <title>Phylogenomic reconstructions and comparative analyses of Kickxellomycotina fungi.</title>
        <authorList>
            <person name="Reynolds N.K."/>
            <person name="Stajich J.E."/>
            <person name="Barry K."/>
            <person name="Grigoriev I.V."/>
            <person name="Crous P."/>
            <person name="Smith M.E."/>
        </authorList>
    </citation>
    <scope>NUCLEOTIDE SEQUENCE</scope>
    <source>
        <strain evidence="10">NRRL 3115</strain>
    </source>
</reference>
<name>A0A9W8KV84_9FUNG</name>
<dbReference type="GO" id="GO:0005741">
    <property type="term" value="C:mitochondrial outer membrane"/>
    <property type="evidence" value="ECO:0007669"/>
    <property type="project" value="UniProtKB-SubCell"/>
</dbReference>
<evidence type="ECO:0000256" key="1">
    <source>
        <dbReference type="ARBA" id="ARBA00004572"/>
    </source>
</evidence>
<keyword evidence="2" id="KW-0813">Transport</keyword>
<evidence type="ECO:0000313" key="10">
    <source>
        <dbReference type="EMBL" id="KAJ2669914.1"/>
    </source>
</evidence>
<keyword evidence="6" id="KW-1133">Transmembrane helix</keyword>
<evidence type="ECO:0000256" key="6">
    <source>
        <dbReference type="ARBA" id="ARBA00022989"/>
    </source>
</evidence>
<keyword evidence="7" id="KW-0496">Mitochondrion</keyword>
<accession>A0A9W8KV84</accession>
<dbReference type="AlphaFoldDB" id="A0A9W8KV84"/>
<evidence type="ECO:0000256" key="8">
    <source>
        <dbReference type="ARBA" id="ARBA00023136"/>
    </source>
</evidence>
<dbReference type="InterPro" id="IPR019603">
    <property type="entry name" value="Tom5"/>
</dbReference>
<keyword evidence="8" id="KW-0472">Membrane</keyword>
<dbReference type="Proteomes" id="UP001151518">
    <property type="component" value="Unassembled WGS sequence"/>
</dbReference>
<evidence type="ECO:0000256" key="9">
    <source>
        <dbReference type="ARBA" id="ARBA00025716"/>
    </source>
</evidence>
<evidence type="ECO:0000256" key="3">
    <source>
        <dbReference type="ARBA" id="ARBA00022692"/>
    </source>
</evidence>
<dbReference type="GO" id="GO:0015031">
    <property type="term" value="P:protein transport"/>
    <property type="evidence" value="ECO:0007669"/>
    <property type="project" value="UniProtKB-KW"/>
</dbReference>
<dbReference type="GO" id="GO:0006626">
    <property type="term" value="P:protein targeting to mitochondrion"/>
    <property type="evidence" value="ECO:0007669"/>
    <property type="project" value="UniProtKB-ARBA"/>
</dbReference>
<organism evidence="10 11">
    <name type="scientific">Coemansia spiralis</name>
    <dbReference type="NCBI Taxonomy" id="417178"/>
    <lineage>
        <taxon>Eukaryota</taxon>
        <taxon>Fungi</taxon>
        <taxon>Fungi incertae sedis</taxon>
        <taxon>Zoopagomycota</taxon>
        <taxon>Kickxellomycotina</taxon>
        <taxon>Kickxellomycetes</taxon>
        <taxon>Kickxellales</taxon>
        <taxon>Kickxellaceae</taxon>
        <taxon>Coemansia</taxon>
    </lineage>
</organism>
<evidence type="ECO:0000256" key="2">
    <source>
        <dbReference type="ARBA" id="ARBA00022448"/>
    </source>
</evidence>
<dbReference type="Pfam" id="PF10642">
    <property type="entry name" value="Tom5"/>
    <property type="match status" value="1"/>
</dbReference>
<protein>
    <submittedName>
        <fullName evidence="10">Uncharacterized protein</fullName>
    </submittedName>
</protein>
<dbReference type="OrthoDB" id="74813at2759"/>
<proteinExistence type="inferred from homology"/>
<sequence length="50" mass="5651">MFMPGPPDVTPEQQALMRREATKGFMTFVTIVTAFRLVPWAMEHLGKTLA</sequence>